<accession>A0A3A6PUM7</accession>
<name>A0A3A6PUM7_9BACL</name>
<dbReference type="Gene3D" id="3.40.50.720">
    <property type="entry name" value="NAD(P)-binding Rossmann-like Domain"/>
    <property type="match status" value="1"/>
</dbReference>
<comment type="caution">
    <text evidence="5">The sequence shown here is derived from an EMBL/GenBank/DDBJ whole genome shotgun (WGS) entry which is preliminary data.</text>
</comment>
<keyword evidence="3" id="KW-0560">Oxidoreductase</keyword>
<dbReference type="PANTHER" id="PTHR43391">
    <property type="entry name" value="RETINOL DEHYDROGENASE-RELATED"/>
    <property type="match status" value="1"/>
</dbReference>
<dbReference type="InterPro" id="IPR036291">
    <property type="entry name" value="NAD(P)-bd_dom_sf"/>
</dbReference>
<dbReference type="PRINTS" id="PR00080">
    <property type="entry name" value="SDRFAMILY"/>
</dbReference>
<dbReference type="PRINTS" id="PR00081">
    <property type="entry name" value="GDHRDH"/>
</dbReference>
<dbReference type="InterPro" id="IPR020904">
    <property type="entry name" value="Sc_DH/Rdtase_CS"/>
</dbReference>
<dbReference type="CDD" id="cd05233">
    <property type="entry name" value="SDR_c"/>
    <property type="match status" value="1"/>
</dbReference>
<reference evidence="5 6" key="1">
    <citation type="submission" date="2018-09" db="EMBL/GenBank/DDBJ databases">
        <title>Paenibacillus aracenensis nov. sp. isolated from a cave in southern Spain.</title>
        <authorList>
            <person name="Jurado V."/>
            <person name="Gutierrez-Patricio S."/>
            <person name="Gonzalez-Pimentel J.L."/>
            <person name="Miller A.Z."/>
            <person name="Laiz L."/>
            <person name="Saiz-Jimenez C."/>
        </authorList>
    </citation>
    <scope>NUCLEOTIDE SEQUENCE [LARGE SCALE GENOMIC DNA]</scope>
    <source>
        <strain evidence="5 6">JCM 19203</strain>
    </source>
</reference>
<evidence type="ECO:0000313" key="6">
    <source>
        <dbReference type="Proteomes" id="UP000267798"/>
    </source>
</evidence>
<dbReference type="AlphaFoldDB" id="A0A3A6PUM7"/>
<evidence type="ECO:0000256" key="2">
    <source>
        <dbReference type="ARBA" id="ARBA00022857"/>
    </source>
</evidence>
<dbReference type="Proteomes" id="UP000267798">
    <property type="component" value="Unassembled WGS sequence"/>
</dbReference>
<dbReference type="Pfam" id="PF00106">
    <property type="entry name" value="adh_short"/>
    <property type="match status" value="1"/>
</dbReference>
<evidence type="ECO:0000313" key="5">
    <source>
        <dbReference type="EMBL" id="RJX37594.1"/>
    </source>
</evidence>
<evidence type="ECO:0000256" key="4">
    <source>
        <dbReference type="RuleBase" id="RU000363"/>
    </source>
</evidence>
<dbReference type="EMBL" id="QXQB01000005">
    <property type="protein sequence ID" value="RJX37594.1"/>
    <property type="molecule type" value="Genomic_DNA"/>
</dbReference>
<keyword evidence="2" id="KW-0521">NADP</keyword>
<dbReference type="PROSITE" id="PS00061">
    <property type="entry name" value="ADH_SHORT"/>
    <property type="match status" value="1"/>
</dbReference>
<comment type="similarity">
    <text evidence="1 4">Belongs to the short-chain dehydrogenases/reductases (SDR) family.</text>
</comment>
<dbReference type="GO" id="GO:0016491">
    <property type="term" value="F:oxidoreductase activity"/>
    <property type="evidence" value="ECO:0007669"/>
    <property type="project" value="UniProtKB-KW"/>
</dbReference>
<dbReference type="OrthoDB" id="9775296at2"/>
<sequence length="215" mass="23809">MDVTDGGAFEKLARDVYEEFGRLDYLFNNAGISMYGEFHHMKPEDWKKIVDINFWGVINGTRAASPIMQEQGFGHIANTASAAGLSPTPMASAYAATKHAVVGFTTSLHYEAEIYGIKVSAICPGHVDTAIYDNGYAIGLNKSKINDSVKQRKMMSPEAFATYALKGLSKNKPVICPIPMRKTMDVFFHLFPAAHRKLMRLVCRVVRDAQINSLL</sequence>
<organism evidence="5 6">
    <name type="scientific">Paenibacillus pinisoli</name>
    <dbReference type="NCBI Taxonomy" id="1276110"/>
    <lineage>
        <taxon>Bacteria</taxon>
        <taxon>Bacillati</taxon>
        <taxon>Bacillota</taxon>
        <taxon>Bacilli</taxon>
        <taxon>Bacillales</taxon>
        <taxon>Paenibacillaceae</taxon>
        <taxon>Paenibacillus</taxon>
    </lineage>
</organism>
<evidence type="ECO:0000256" key="1">
    <source>
        <dbReference type="ARBA" id="ARBA00006484"/>
    </source>
</evidence>
<gene>
    <name evidence="5" type="ORF">D3P09_21700</name>
</gene>
<evidence type="ECO:0000256" key="3">
    <source>
        <dbReference type="ARBA" id="ARBA00023002"/>
    </source>
</evidence>
<dbReference type="SUPFAM" id="SSF51735">
    <property type="entry name" value="NAD(P)-binding Rossmann-fold domains"/>
    <property type="match status" value="1"/>
</dbReference>
<protein>
    <submittedName>
        <fullName evidence="5">SDR family oxidoreductase</fullName>
    </submittedName>
</protein>
<proteinExistence type="inferred from homology"/>
<dbReference type="InterPro" id="IPR002347">
    <property type="entry name" value="SDR_fam"/>
</dbReference>
<keyword evidence="6" id="KW-1185">Reference proteome</keyword>
<dbReference type="PANTHER" id="PTHR43391:SF14">
    <property type="entry name" value="DEHYDROGENASE_REDUCTASE SDR FAMILY PROTEIN 7-LIKE"/>
    <property type="match status" value="1"/>
</dbReference>